<sequence>MMPQQTETLWQIGQAGKGAQEFSQVGGWQDEFTYVIGSDRDPINQPQMPSLLVVPGRKTKPKSKGKQLFSTDKLNIQFTLAHSYSTGELTLFYNFFGSQVDTLWVDGEPVTELVGVGSGKPTKTQIPLPALSAGQHTLTLTTAGGSRDGAHRIDYLKLEGVVAPQQPQTLQTPETPKETKETMANEKKETVAKETKEVTPSEVSSPPEEKKSYVPTSQTGLQDYSYWCDYCKKQAKKAQRHPKPFRRGRIWA</sequence>
<evidence type="ECO:0000256" key="1">
    <source>
        <dbReference type="SAM" id="MobiDB-lite"/>
    </source>
</evidence>
<dbReference type="SUPFAM" id="SSF49785">
    <property type="entry name" value="Galactose-binding domain-like"/>
    <property type="match status" value="1"/>
</dbReference>
<dbReference type="RefSeq" id="WP_015177262.1">
    <property type="nucleotide sequence ID" value="NC_019729.1"/>
</dbReference>
<protein>
    <submittedName>
        <fullName evidence="2">Uncharacterized protein</fullName>
    </submittedName>
</protein>
<dbReference type="Proteomes" id="UP000010478">
    <property type="component" value="Chromosome"/>
</dbReference>
<evidence type="ECO:0000313" key="2">
    <source>
        <dbReference type="EMBL" id="AFZ08004.1"/>
    </source>
</evidence>
<dbReference type="eggNOG" id="COG1752">
    <property type="taxonomic scope" value="Bacteria"/>
</dbReference>
<proteinExistence type="predicted"/>
<feature type="compositionally biased region" description="Low complexity" evidence="1">
    <location>
        <begin position="165"/>
        <end position="174"/>
    </location>
</feature>
<dbReference type="HOGENOM" id="CLU_1101971_0_0_3"/>
<dbReference type="InterPro" id="IPR008979">
    <property type="entry name" value="Galactose-bd-like_sf"/>
</dbReference>
<gene>
    <name evidence="2" type="ORF">Osc7112_3650</name>
</gene>
<dbReference type="KEGG" id="oni:Osc7112_3650"/>
<evidence type="ECO:0000313" key="3">
    <source>
        <dbReference type="Proteomes" id="UP000010478"/>
    </source>
</evidence>
<feature type="region of interest" description="Disordered" evidence="1">
    <location>
        <begin position="165"/>
        <end position="216"/>
    </location>
</feature>
<dbReference type="InterPro" id="IPR031035">
    <property type="entry name" value="PatC_TenC_TruC"/>
</dbReference>
<dbReference type="AlphaFoldDB" id="K9VKF5"/>
<dbReference type="EMBL" id="CP003614">
    <property type="protein sequence ID" value="AFZ08004.1"/>
    <property type="molecule type" value="Genomic_DNA"/>
</dbReference>
<feature type="compositionally biased region" description="Basic and acidic residues" evidence="1">
    <location>
        <begin position="175"/>
        <end position="199"/>
    </location>
</feature>
<reference evidence="2 3" key="1">
    <citation type="submission" date="2012-05" db="EMBL/GenBank/DDBJ databases">
        <title>Finished chromosome of genome of Oscillatoria sp. PCC 7112.</title>
        <authorList>
            <consortium name="US DOE Joint Genome Institute"/>
            <person name="Gugger M."/>
            <person name="Coursin T."/>
            <person name="Rippka R."/>
            <person name="Tandeau De Marsac N."/>
            <person name="Huntemann M."/>
            <person name="Wei C.-L."/>
            <person name="Han J."/>
            <person name="Detter J.C."/>
            <person name="Han C."/>
            <person name="Tapia R."/>
            <person name="Davenport K."/>
            <person name="Daligault H."/>
            <person name="Erkkila T."/>
            <person name="Gu W."/>
            <person name="Munk A.C.C."/>
            <person name="Teshima H."/>
            <person name="Xu Y."/>
            <person name="Chain P."/>
            <person name="Chen A."/>
            <person name="Krypides N."/>
            <person name="Mavromatis K."/>
            <person name="Markowitz V."/>
            <person name="Szeto E."/>
            <person name="Ivanova N."/>
            <person name="Mikhailova N."/>
            <person name="Ovchinnikova G."/>
            <person name="Pagani I."/>
            <person name="Pati A."/>
            <person name="Goodwin L."/>
            <person name="Peters L."/>
            <person name="Pitluck S."/>
            <person name="Woyke T."/>
            <person name="Kerfeld C."/>
        </authorList>
    </citation>
    <scope>NUCLEOTIDE SEQUENCE [LARGE SCALE GENOMIC DNA]</scope>
    <source>
        <strain evidence="2 3">PCC 7112</strain>
    </source>
</reference>
<dbReference type="NCBIfam" id="TIGR04447">
    <property type="entry name" value="PatC_TenC_TruC"/>
    <property type="match status" value="1"/>
</dbReference>
<keyword evidence="3" id="KW-1185">Reference proteome</keyword>
<dbReference type="PATRIC" id="fig|179408.3.peg.4492"/>
<dbReference type="STRING" id="179408.Osc7112_3650"/>
<name>K9VKF5_9CYAN</name>
<accession>K9VKF5</accession>
<organism evidence="2 3">
    <name type="scientific">Phormidium nigroviride PCC 7112</name>
    <dbReference type="NCBI Taxonomy" id="179408"/>
    <lineage>
        <taxon>Bacteria</taxon>
        <taxon>Bacillati</taxon>
        <taxon>Cyanobacteriota</taxon>
        <taxon>Cyanophyceae</taxon>
        <taxon>Oscillatoriophycideae</taxon>
        <taxon>Oscillatoriales</taxon>
        <taxon>Oscillatoriaceae</taxon>
        <taxon>Phormidium</taxon>
    </lineage>
</organism>